<comment type="caution">
    <text evidence="1">The sequence shown here is derived from an EMBL/GenBank/DDBJ whole genome shotgun (WGS) entry which is preliminary data.</text>
</comment>
<name>A0A3M9MUP9_9BACT</name>
<evidence type="ECO:0000313" key="1">
    <source>
        <dbReference type="EMBL" id="RNI29240.1"/>
    </source>
</evidence>
<dbReference type="OrthoDB" id="852207at2"/>
<dbReference type="EMBL" id="RJJD01000003">
    <property type="protein sequence ID" value="RNI29240.1"/>
    <property type="molecule type" value="Genomic_DNA"/>
</dbReference>
<keyword evidence="2" id="KW-1185">Reference proteome</keyword>
<dbReference type="AlphaFoldDB" id="A0A3M9MUP9"/>
<dbReference type="Proteomes" id="UP000272117">
    <property type="component" value="Unassembled WGS sequence"/>
</dbReference>
<accession>A0A3M9MUP9</accession>
<reference evidence="1 2" key="1">
    <citation type="submission" date="2018-11" db="EMBL/GenBank/DDBJ databases">
        <title>Rufibacter latericius sp. nov., isolated from water in Baiyang Lake.</title>
        <authorList>
            <person name="Yang Y."/>
        </authorList>
    </citation>
    <scope>NUCLEOTIDE SEQUENCE [LARGE SCALE GENOMIC DNA]</scope>
    <source>
        <strain evidence="1 2">R-22-1c-1</strain>
    </source>
</reference>
<gene>
    <name evidence="1" type="ORF">EFB08_07415</name>
</gene>
<protein>
    <recommendedName>
        <fullName evidence="3">STAS/SEC14 domain-containing protein</fullName>
    </recommendedName>
</protein>
<dbReference type="RefSeq" id="WP_123126300.1">
    <property type="nucleotide sequence ID" value="NZ_RJJD01000003.1"/>
</dbReference>
<proteinExistence type="predicted"/>
<evidence type="ECO:0008006" key="3">
    <source>
        <dbReference type="Google" id="ProtNLM"/>
    </source>
</evidence>
<evidence type="ECO:0000313" key="2">
    <source>
        <dbReference type="Proteomes" id="UP000272117"/>
    </source>
</evidence>
<organism evidence="1 2">
    <name type="scientific">Rufibacter latericius</name>
    <dbReference type="NCBI Taxonomy" id="2487040"/>
    <lineage>
        <taxon>Bacteria</taxon>
        <taxon>Pseudomonadati</taxon>
        <taxon>Bacteroidota</taxon>
        <taxon>Cytophagia</taxon>
        <taxon>Cytophagales</taxon>
        <taxon>Hymenobacteraceae</taxon>
        <taxon>Rufibacter</taxon>
    </lineage>
</organism>
<sequence>MLLYQDSILQLEYDPATDILEMEWPDLEPAQLPEVKQALKVMVETVRDYDVKKLLVDGSKSSVSISDEENTSLVLKLAQDFTATRLQKIARVESTDLKTETNVAENHHKIQQSMVINFQMLNFPDRSTALAWLKSAS</sequence>